<dbReference type="EMBL" id="CM055740">
    <property type="protein sequence ID" value="KAJ8003303.1"/>
    <property type="molecule type" value="Genomic_DNA"/>
</dbReference>
<evidence type="ECO:0000313" key="1">
    <source>
        <dbReference type="EMBL" id="KAJ8003303.1"/>
    </source>
</evidence>
<proteinExistence type="predicted"/>
<reference evidence="1" key="1">
    <citation type="submission" date="2021-05" db="EMBL/GenBank/DDBJ databases">
        <authorList>
            <person name="Pan Q."/>
            <person name="Jouanno E."/>
            <person name="Zahm M."/>
            <person name="Klopp C."/>
            <person name="Cabau C."/>
            <person name="Louis A."/>
            <person name="Berthelot C."/>
            <person name="Parey E."/>
            <person name="Roest Crollius H."/>
            <person name="Montfort J."/>
            <person name="Robinson-Rechavi M."/>
            <person name="Bouchez O."/>
            <person name="Lampietro C."/>
            <person name="Lopez Roques C."/>
            <person name="Donnadieu C."/>
            <person name="Postlethwait J."/>
            <person name="Bobe J."/>
            <person name="Dillon D."/>
            <person name="Chandos A."/>
            <person name="von Hippel F."/>
            <person name="Guiguen Y."/>
        </authorList>
    </citation>
    <scope>NUCLEOTIDE SEQUENCE</scope>
    <source>
        <strain evidence="1">YG-Jan2019</strain>
    </source>
</reference>
<organism evidence="1 2">
    <name type="scientific">Dallia pectoralis</name>
    <name type="common">Alaska blackfish</name>
    <dbReference type="NCBI Taxonomy" id="75939"/>
    <lineage>
        <taxon>Eukaryota</taxon>
        <taxon>Metazoa</taxon>
        <taxon>Chordata</taxon>
        <taxon>Craniata</taxon>
        <taxon>Vertebrata</taxon>
        <taxon>Euteleostomi</taxon>
        <taxon>Actinopterygii</taxon>
        <taxon>Neopterygii</taxon>
        <taxon>Teleostei</taxon>
        <taxon>Protacanthopterygii</taxon>
        <taxon>Esociformes</taxon>
        <taxon>Umbridae</taxon>
        <taxon>Dallia</taxon>
    </lineage>
</organism>
<keyword evidence="2" id="KW-1185">Reference proteome</keyword>
<name>A0ACC2GI61_DALPE</name>
<comment type="caution">
    <text evidence="1">The sequence shown here is derived from an EMBL/GenBank/DDBJ whole genome shotgun (WGS) entry which is preliminary data.</text>
</comment>
<accession>A0ACC2GI61</accession>
<evidence type="ECO:0000313" key="2">
    <source>
        <dbReference type="Proteomes" id="UP001157502"/>
    </source>
</evidence>
<sequence>MIRSSQVEEEEKVKPDQAVDCIWTIRAPPNYKIYLRFLEYQLENSNECKKNFVAVYDGSSAIEHLKAKFCSTVATDVMLENEVGVVRMWADEGSRLSRFRMLFTVFSEPPCPGSMFFCDSSMCINSSVVCNGVQNCVFPWDESNCKEKKPKGIFHHITKTHGTVIAVSTGLVVLLLIISILVQIKQPRKKVLARQNAIFNGSDFQEVFQPPHYELFSLGEKTYQTNSHLSILQDVPPPTLAASMSTTVALRPPSPPSPAVKLPLWAGVLWNCPLSEGSSSRVSQALYRH</sequence>
<protein>
    <submittedName>
        <fullName evidence="1">Uncharacterized protein</fullName>
    </submittedName>
</protein>
<gene>
    <name evidence="1" type="ORF">DPEC_G00168020</name>
</gene>
<dbReference type="Proteomes" id="UP001157502">
    <property type="component" value="Chromosome 13"/>
</dbReference>